<dbReference type="Gene3D" id="3.40.50.2300">
    <property type="match status" value="1"/>
</dbReference>
<dbReference type="RefSeq" id="WP_012778239.1">
    <property type="nucleotide sequence ID" value="NC_012983.1"/>
</dbReference>
<dbReference type="InterPro" id="IPR052893">
    <property type="entry name" value="TCS_response_regulator"/>
</dbReference>
<dbReference type="HOGENOM" id="CLU_000445_69_17_5"/>
<feature type="domain" description="Response regulatory" evidence="2">
    <location>
        <begin position="5"/>
        <end position="125"/>
    </location>
</feature>
<feature type="modified residue" description="4-aspartylphosphate" evidence="1">
    <location>
        <position position="58"/>
    </location>
</feature>
<proteinExistence type="predicted"/>
<dbReference type="Pfam" id="PF00072">
    <property type="entry name" value="Response_reg"/>
    <property type="match status" value="1"/>
</dbReference>
<dbReference type="OrthoDB" id="9793549at2"/>
<name>C6XS11_HIRBI</name>
<dbReference type="eggNOG" id="COG0784">
    <property type="taxonomic scope" value="Bacteria"/>
</dbReference>
<dbReference type="PANTHER" id="PTHR44520">
    <property type="entry name" value="RESPONSE REGULATOR RCP1-RELATED"/>
    <property type="match status" value="1"/>
</dbReference>
<dbReference type="PROSITE" id="PS50110">
    <property type="entry name" value="RESPONSE_REGULATORY"/>
    <property type="match status" value="1"/>
</dbReference>
<gene>
    <name evidence="3" type="ordered locus">Hbal_3185</name>
</gene>
<reference evidence="4" key="1">
    <citation type="journal article" date="2011" name="J. Bacteriol.">
        <title>Genome sequences of eight morphologically diverse alphaproteobacteria.</title>
        <authorList>
            <consortium name="US DOE Joint Genome Institute"/>
            <person name="Brown P.J."/>
            <person name="Kysela D.T."/>
            <person name="Buechlein A."/>
            <person name="Hemmerich C."/>
            <person name="Brun Y.V."/>
        </authorList>
    </citation>
    <scope>NUCLEOTIDE SEQUENCE [LARGE SCALE GENOMIC DNA]</scope>
    <source>
        <strain evidence="4">ATCC 49814 / DSM 5838 / IFAM 1418</strain>
        <plasmid evidence="4">pHbal01</plasmid>
    </source>
</reference>
<dbReference type="GO" id="GO:0000160">
    <property type="term" value="P:phosphorelay signal transduction system"/>
    <property type="evidence" value="ECO:0007669"/>
    <property type="project" value="InterPro"/>
</dbReference>
<keyword evidence="1" id="KW-0597">Phosphoprotein</keyword>
<accession>C6XS11</accession>
<evidence type="ECO:0000256" key="1">
    <source>
        <dbReference type="PROSITE-ProRule" id="PRU00169"/>
    </source>
</evidence>
<dbReference type="PANTHER" id="PTHR44520:SF2">
    <property type="entry name" value="RESPONSE REGULATOR RCP1"/>
    <property type="match status" value="1"/>
</dbReference>
<dbReference type="SMART" id="SM00448">
    <property type="entry name" value="REC"/>
    <property type="match status" value="1"/>
</dbReference>
<dbReference type="AlphaFoldDB" id="C6XS11"/>
<organism evidence="3 4">
    <name type="scientific">Hirschia baltica (strain ATCC 49814 / DSM 5838 / IFAM 1418)</name>
    <dbReference type="NCBI Taxonomy" id="582402"/>
    <lineage>
        <taxon>Bacteria</taxon>
        <taxon>Pseudomonadati</taxon>
        <taxon>Pseudomonadota</taxon>
        <taxon>Alphaproteobacteria</taxon>
        <taxon>Hyphomonadales</taxon>
        <taxon>Hyphomonadaceae</taxon>
        <taxon>Hirschia</taxon>
    </lineage>
</organism>
<dbReference type="EMBL" id="CP001679">
    <property type="protein sequence ID" value="ACT60852.1"/>
    <property type="molecule type" value="Genomic_DNA"/>
</dbReference>
<evidence type="ECO:0000313" key="3">
    <source>
        <dbReference type="EMBL" id="ACT60852.1"/>
    </source>
</evidence>
<dbReference type="SUPFAM" id="SSF52172">
    <property type="entry name" value="CheY-like"/>
    <property type="match status" value="1"/>
</dbReference>
<geneLocation type="plasmid" evidence="3 4">
    <name>pHbal01</name>
</geneLocation>
<protein>
    <submittedName>
        <fullName evidence="3">Response regulator receiver protein</fullName>
    </submittedName>
</protein>
<dbReference type="InterPro" id="IPR001789">
    <property type="entry name" value="Sig_transdc_resp-reg_receiver"/>
</dbReference>
<evidence type="ECO:0000313" key="4">
    <source>
        <dbReference type="Proteomes" id="UP000002745"/>
    </source>
</evidence>
<dbReference type="InterPro" id="IPR011006">
    <property type="entry name" value="CheY-like_superfamily"/>
</dbReference>
<keyword evidence="4" id="KW-1185">Reference proteome</keyword>
<dbReference type="Proteomes" id="UP000002745">
    <property type="component" value="Plasmid pHbal01"/>
</dbReference>
<dbReference type="KEGG" id="hba:Hbal_3185"/>
<keyword evidence="3" id="KW-0614">Plasmid</keyword>
<sequence length="138" mass="15670">MKLKTVLIIDDSKASQHLTKYAIEFFDPTIKVLQVYDGKEALELLATLETQPDLIFLDINMPAMNGHEFLDAFSQKGYKSSVVIMLTSSDQEKDKQRSMSFDCVKKYIIKPLEQAHLQEITESYADWSASLNTPSDDS</sequence>
<evidence type="ECO:0000259" key="2">
    <source>
        <dbReference type="PROSITE" id="PS50110"/>
    </source>
</evidence>